<dbReference type="EMBL" id="PYHR01000002">
    <property type="protein sequence ID" value="PWD49933.1"/>
    <property type="molecule type" value="Genomic_DNA"/>
</dbReference>
<organism evidence="2 3">
    <name type="scientific">Serinibacter arcticus</name>
    <dbReference type="NCBI Taxonomy" id="1655435"/>
    <lineage>
        <taxon>Bacteria</taxon>
        <taxon>Bacillati</taxon>
        <taxon>Actinomycetota</taxon>
        <taxon>Actinomycetes</taxon>
        <taxon>Micrococcales</taxon>
        <taxon>Beutenbergiaceae</taxon>
        <taxon>Serinibacter</taxon>
    </lineage>
</organism>
<dbReference type="OrthoDB" id="3283619at2"/>
<dbReference type="Pfam" id="PF18588">
    <property type="entry name" value="WcbI"/>
    <property type="match status" value="1"/>
</dbReference>
<protein>
    <submittedName>
        <fullName evidence="2">Peptide ABC transporter ATPase</fullName>
    </submittedName>
</protein>
<dbReference type="AlphaFoldDB" id="A0A2U1ZSL9"/>
<sequence length="301" mass="32797">MSDEAARRRHYGRFYGELDEAVDGRPVGVVAGNCQAESLRLALGDEVDLVRTPPVHELVADDLPHLRRWLARSGVLITQPIHDDYHGLPLGSRQLAAALGAGAAVCRIPVVRFAGLYPFHAIVRPPSDTSLVPPLVAYHDLRLLGRAAGLEVPATATPEAVRAVAAESLDQLRRREEAHATVRIADLFERPTFDHMRTLNHPGNPVWVALAGRVAQALGLERIPPAPSRPLLTSVHAPREAAVIETWGLPDEPTDHWVVDGVVIEGEAVRAEHLAWYGRHPEVVRAGLDRHAAVLELLGAR</sequence>
<dbReference type="InterPro" id="IPR041307">
    <property type="entry name" value="WcbI"/>
</dbReference>
<evidence type="ECO:0000313" key="3">
    <source>
        <dbReference type="Proteomes" id="UP000245166"/>
    </source>
</evidence>
<dbReference type="Proteomes" id="UP000245166">
    <property type="component" value="Unassembled WGS sequence"/>
</dbReference>
<keyword evidence="3" id="KW-1185">Reference proteome</keyword>
<dbReference type="RefSeq" id="WP_109228317.1">
    <property type="nucleotide sequence ID" value="NZ_PYHR01000002.1"/>
</dbReference>
<evidence type="ECO:0000259" key="1">
    <source>
        <dbReference type="Pfam" id="PF18588"/>
    </source>
</evidence>
<dbReference type="Gene3D" id="3.40.50.12080">
    <property type="match status" value="1"/>
</dbReference>
<accession>A0A2U1ZSL9</accession>
<gene>
    <name evidence="2" type="ORF">C8046_03780</name>
</gene>
<comment type="caution">
    <text evidence="2">The sequence shown here is derived from an EMBL/GenBank/DDBJ whole genome shotgun (WGS) entry which is preliminary data.</text>
</comment>
<feature type="domain" description="Polysaccharide biosynthesis enzyme WcbI" evidence="1">
    <location>
        <begin position="28"/>
        <end position="221"/>
    </location>
</feature>
<proteinExistence type="predicted"/>
<evidence type="ECO:0000313" key="2">
    <source>
        <dbReference type="EMBL" id="PWD49933.1"/>
    </source>
</evidence>
<reference evidence="2 3" key="1">
    <citation type="submission" date="2018-03" db="EMBL/GenBank/DDBJ databases">
        <title>Genome assembly of novel Miniimonas species PCH200.</title>
        <authorList>
            <person name="Thakur V."/>
            <person name="Kumar V."/>
            <person name="Singh D."/>
        </authorList>
    </citation>
    <scope>NUCLEOTIDE SEQUENCE [LARGE SCALE GENOMIC DNA]</scope>
    <source>
        <strain evidence="2 3">PCH200</strain>
    </source>
</reference>
<name>A0A2U1ZSL9_9MICO</name>